<dbReference type="RefSeq" id="WP_190877679.1">
    <property type="nucleotide sequence ID" value="NZ_CP159837.1"/>
</dbReference>
<dbReference type="EMBL" id="CP159837">
    <property type="protein sequence ID" value="XCM39882.1"/>
    <property type="molecule type" value="Genomic_DNA"/>
</dbReference>
<sequence>MYQAKKPIQARIAPKNGGYLIEAVYEVEEPSKKESNERIAGIDLGVDNLVALSC</sequence>
<protein>
    <recommendedName>
        <fullName evidence="2">Transposase</fullName>
    </recommendedName>
</protein>
<reference evidence="1" key="1">
    <citation type="submission" date="2024-07" db="EMBL/GenBank/DDBJ databases">
        <authorList>
            <person name="Kim Y.J."/>
            <person name="Jeong J.Y."/>
        </authorList>
    </citation>
    <scope>NUCLEOTIDE SEQUENCE</scope>
    <source>
        <strain evidence="1">GIHE-MW2</strain>
    </source>
</reference>
<name>A0AAU8JMZ8_9CYAN</name>
<organism evidence="1">
    <name type="scientific">Planktothricoides raciborskii GIHE-MW2</name>
    <dbReference type="NCBI Taxonomy" id="2792601"/>
    <lineage>
        <taxon>Bacteria</taxon>
        <taxon>Bacillati</taxon>
        <taxon>Cyanobacteriota</taxon>
        <taxon>Cyanophyceae</taxon>
        <taxon>Oscillatoriophycideae</taxon>
        <taxon>Oscillatoriales</taxon>
        <taxon>Oscillatoriaceae</taxon>
        <taxon>Planktothricoides</taxon>
    </lineage>
</organism>
<proteinExistence type="predicted"/>
<accession>A0AAU8JMZ8</accession>
<dbReference type="AlphaFoldDB" id="A0AAU8JMZ8"/>
<gene>
    <name evidence="1" type="ORF">ABWT76_002843</name>
</gene>
<evidence type="ECO:0008006" key="2">
    <source>
        <dbReference type="Google" id="ProtNLM"/>
    </source>
</evidence>
<evidence type="ECO:0000313" key="1">
    <source>
        <dbReference type="EMBL" id="XCM39882.1"/>
    </source>
</evidence>